<evidence type="ECO:0000256" key="4">
    <source>
        <dbReference type="ARBA" id="ARBA00023038"/>
    </source>
</evidence>
<gene>
    <name evidence="8" type="ORF">AB6A40_004808</name>
</gene>
<protein>
    <submittedName>
        <fullName evidence="8">Uncharacterized protein</fullName>
    </submittedName>
</protein>
<evidence type="ECO:0000259" key="7">
    <source>
        <dbReference type="PROSITE" id="PS51303"/>
    </source>
</evidence>
<evidence type="ECO:0000256" key="2">
    <source>
        <dbReference type="ARBA" id="ARBA00022737"/>
    </source>
</evidence>
<accession>A0ABD6EIZ3</accession>
<dbReference type="PROSITE" id="PS51303">
    <property type="entry name" value="PET"/>
    <property type="match status" value="1"/>
</dbReference>
<dbReference type="InterPro" id="IPR047120">
    <property type="entry name" value="Pk/Esn/Tes"/>
</dbReference>
<sequence length="390" mass="44765">MDDHDVVLPENMDHGKIIIGRLFDFIPDFEQKLRLSPSLTAFNNNGCNSVASKSTHIGKLSINEPLLKMIPNSQFNVRLSDGSAKGANTVEYTWIPTGDRNLVEKYFKAIPENERPIAGTEGAQDRRQKLQYQLPYHDSDPAAAKSLISESDKELHRKYVNIVKEKFVGVGQLVELNSDNSFGMNAANTVNKPYSSTAKCHQLCHTCHRPVLIGDVAIVTSHGASDEIWHPNCFQCEQCKQRLVDLLYFHKDGKYYCGRHFGDKMYPRCAGCDELIFSKEYTWAEESSWHYDHFCCFGCDKQLGGHRYMLRKEQPYCFDCYTSRFARTCLTCGSKIAPDEQRISFKDQHWHARENCFRCRKCGIVLLNRRFVAKNGKVFCSSECKYHYVE</sequence>
<keyword evidence="9" id="KW-1185">Reference proteome</keyword>
<evidence type="ECO:0000256" key="3">
    <source>
        <dbReference type="ARBA" id="ARBA00022833"/>
    </source>
</evidence>
<dbReference type="AlphaFoldDB" id="A0ABD6EIZ3"/>
<organism evidence="8 9">
    <name type="scientific">Gnathostoma spinigerum</name>
    <dbReference type="NCBI Taxonomy" id="75299"/>
    <lineage>
        <taxon>Eukaryota</taxon>
        <taxon>Metazoa</taxon>
        <taxon>Ecdysozoa</taxon>
        <taxon>Nematoda</taxon>
        <taxon>Chromadorea</taxon>
        <taxon>Rhabditida</taxon>
        <taxon>Spirurina</taxon>
        <taxon>Gnathostomatomorpha</taxon>
        <taxon>Gnathostomatoidea</taxon>
        <taxon>Gnathostomatidae</taxon>
        <taxon>Gnathostoma</taxon>
    </lineage>
</organism>
<evidence type="ECO:0000259" key="6">
    <source>
        <dbReference type="PROSITE" id="PS50023"/>
    </source>
</evidence>
<dbReference type="SMART" id="SM00132">
    <property type="entry name" value="LIM"/>
    <property type="match status" value="3"/>
</dbReference>
<evidence type="ECO:0000313" key="8">
    <source>
        <dbReference type="EMBL" id="MFH4978099.1"/>
    </source>
</evidence>
<keyword evidence="2" id="KW-0677">Repeat</keyword>
<evidence type="ECO:0000256" key="5">
    <source>
        <dbReference type="PROSITE-ProRule" id="PRU00125"/>
    </source>
</evidence>
<dbReference type="PANTHER" id="PTHR24211:SF22">
    <property type="entry name" value="TESTIN"/>
    <property type="match status" value="1"/>
</dbReference>
<name>A0ABD6EIZ3_9BILA</name>
<dbReference type="InterPro" id="IPR001781">
    <property type="entry name" value="Znf_LIM"/>
</dbReference>
<dbReference type="Pfam" id="PF06297">
    <property type="entry name" value="PET"/>
    <property type="match status" value="1"/>
</dbReference>
<dbReference type="Proteomes" id="UP001608902">
    <property type="component" value="Unassembled WGS sequence"/>
</dbReference>
<proteinExistence type="predicted"/>
<feature type="domain" description="PET" evidence="7">
    <location>
        <begin position="73"/>
        <end position="181"/>
    </location>
</feature>
<dbReference type="PROSITE" id="PS50023">
    <property type="entry name" value="LIM_DOMAIN_2"/>
    <property type="match status" value="2"/>
</dbReference>
<feature type="domain" description="LIM zinc-binding" evidence="6">
    <location>
        <begin position="267"/>
        <end position="327"/>
    </location>
</feature>
<evidence type="ECO:0000256" key="1">
    <source>
        <dbReference type="ARBA" id="ARBA00022723"/>
    </source>
</evidence>
<dbReference type="CDD" id="cd09341">
    <property type="entry name" value="LIM2_Testin_like"/>
    <property type="match status" value="1"/>
</dbReference>
<reference evidence="8 9" key="1">
    <citation type="submission" date="2024-08" db="EMBL/GenBank/DDBJ databases">
        <title>Gnathostoma spinigerum genome.</title>
        <authorList>
            <person name="Gonzalez-Bertolin B."/>
            <person name="Monzon S."/>
            <person name="Zaballos A."/>
            <person name="Jimenez P."/>
            <person name="Dekumyoy P."/>
            <person name="Varona S."/>
            <person name="Cuesta I."/>
            <person name="Sumanam S."/>
            <person name="Adisakwattana P."/>
            <person name="Gasser R.B."/>
            <person name="Hernandez-Gonzalez A."/>
            <person name="Young N.D."/>
            <person name="Perteguer M.J."/>
        </authorList>
    </citation>
    <scope>NUCLEOTIDE SEQUENCE [LARGE SCALE GENOMIC DNA]</scope>
    <source>
        <strain evidence="8">AL3</strain>
        <tissue evidence="8">Liver</tissue>
    </source>
</reference>
<keyword evidence="1 5" id="KW-0479">Metal-binding</keyword>
<dbReference type="PROSITE" id="PS00478">
    <property type="entry name" value="LIM_DOMAIN_1"/>
    <property type="match status" value="1"/>
</dbReference>
<keyword evidence="4 5" id="KW-0440">LIM domain</keyword>
<evidence type="ECO:0000313" key="9">
    <source>
        <dbReference type="Proteomes" id="UP001608902"/>
    </source>
</evidence>
<dbReference type="SUPFAM" id="SSF57716">
    <property type="entry name" value="Glucocorticoid receptor-like (DNA-binding domain)"/>
    <property type="match status" value="2"/>
</dbReference>
<dbReference type="CDD" id="cd09340">
    <property type="entry name" value="LIM1_Testin_like"/>
    <property type="match status" value="1"/>
</dbReference>
<dbReference type="EMBL" id="JBGFUD010002860">
    <property type="protein sequence ID" value="MFH4978099.1"/>
    <property type="molecule type" value="Genomic_DNA"/>
</dbReference>
<comment type="caution">
    <text evidence="8">The sequence shown here is derived from an EMBL/GenBank/DDBJ whole genome shotgun (WGS) entry which is preliminary data.</text>
</comment>
<dbReference type="Pfam" id="PF00412">
    <property type="entry name" value="LIM"/>
    <property type="match status" value="3"/>
</dbReference>
<dbReference type="InterPro" id="IPR010442">
    <property type="entry name" value="PET_domain"/>
</dbReference>
<keyword evidence="3 5" id="KW-0862">Zinc</keyword>
<feature type="domain" description="LIM zinc-binding" evidence="6">
    <location>
        <begin position="202"/>
        <end position="266"/>
    </location>
</feature>
<dbReference type="GO" id="GO:0046872">
    <property type="term" value="F:metal ion binding"/>
    <property type="evidence" value="ECO:0007669"/>
    <property type="project" value="UniProtKB-KW"/>
</dbReference>
<dbReference type="PANTHER" id="PTHR24211">
    <property type="entry name" value="LIM DOMAIN-CONTAINING PROTEIN"/>
    <property type="match status" value="1"/>
</dbReference>
<dbReference type="Gene3D" id="2.10.110.10">
    <property type="entry name" value="Cysteine Rich Protein"/>
    <property type="match status" value="3"/>
</dbReference>
<dbReference type="FunFam" id="2.10.110.10:FF:000005">
    <property type="entry name" value="Testin isoform 1"/>
    <property type="match status" value="1"/>
</dbReference>